<dbReference type="InterPro" id="IPR027268">
    <property type="entry name" value="Peptidase_M4/M1_CTD_sf"/>
</dbReference>
<sequence>MCARHRCQIVPPSVLTKLAEDESIAVDTRQAMRESVVLEDAWRGLRSAQTDAVQMGLLARGMTSNRFAGVLAPAPSVLVDDCKNTTSLPGAPIVTPETSPDATAVRALEETTAVAKFYKQCFGRNSVDDAGMTLMSSIHYGVRYMNAFWNGSQMTYGDGDGKIFLDFTESNDVIGHELTHGVTQYTAGLDYTDEPGALNESVSDVFGSMFRQWQKKQTVAKADWLIGADIIGPAAKAKGYTCLRNMAKPGDPHCLSPQPDNYRNYIPGGDPHDNSGIPNHAFYLAATAIGGRSWQKAGKIWFEALTSPGANKSTNMKEFADLTRAAAKSLFPADPAVYSAVDDAWTQVGIA</sequence>
<keyword evidence="8" id="KW-0964">Secreted</keyword>
<dbReference type="Proteomes" id="UP000193010">
    <property type="component" value="Unassembled WGS sequence"/>
</dbReference>
<keyword evidence="6 8" id="KW-0482">Metalloprotease</keyword>
<dbReference type="PANTHER" id="PTHR43579:SF1">
    <property type="entry name" value="NEUTRAL METALLOPROTEINASE"/>
    <property type="match status" value="1"/>
</dbReference>
<dbReference type="EMBL" id="LQOV01000008">
    <property type="protein sequence ID" value="ORV54285.1"/>
    <property type="molecule type" value="Genomic_DNA"/>
</dbReference>
<dbReference type="OrthoDB" id="291295at2"/>
<dbReference type="Gene3D" id="3.10.170.10">
    <property type="match status" value="1"/>
</dbReference>
<gene>
    <name evidence="11" type="ORF">AWC05_16850</name>
</gene>
<comment type="cofactor">
    <cofactor evidence="8">
        <name>Zn(2+)</name>
        <dbReference type="ChEBI" id="CHEBI:29105"/>
    </cofactor>
</comment>
<dbReference type="InterPro" id="IPR001570">
    <property type="entry name" value="Peptidase_M4_C_domain"/>
</dbReference>
<feature type="domain" description="Peptidase M4 C-terminal" evidence="10">
    <location>
        <begin position="187"/>
        <end position="350"/>
    </location>
</feature>
<evidence type="ECO:0000259" key="9">
    <source>
        <dbReference type="Pfam" id="PF01447"/>
    </source>
</evidence>
<feature type="domain" description="Peptidase M4" evidence="9">
    <location>
        <begin position="101"/>
        <end position="184"/>
    </location>
</feature>
<keyword evidence="2 8" id="KW-0645">Protease</keyword>
<organism evidence="11 12">
    <name type="scientific">Mycobacterium florentinum</name>
    <dbReference type="NCBI Taxonomy" id="292462"/>
    <lineage>
        <taxon>Bacteria</taxon>
        <taxon>Bacillati</taxon>
        <taxon>Actinomycetota</taxon>
        <taxon>Actinomycetes</taxon>
        <taxon>Mycobacteriales</taxon>
        <taxon>Mycobacteriaceae</taxon>
        <taxon>Mycobacterium</taxon>
        <taxon>Mycobacterium simiae complex</taxon>
    </lineage>
</organism>
<dbReference type="CDD" id="cd09597">
    <property type="entry name" value="M4_TLP"/>
    <property type="match status" value="1"/>
</dbReference>
<evidence type="ECO:0000256" key="6">
    <source>
        <dbReference type="ARBA" id="ARBA00023049"/>
    </source>
</evidence>
<evidence type="ECO:0000256" key="1">
    <source>
        <dbReference type="ARBA" id="ARBA00009388"/>
    </source>
</evidence>
<dbReference type="GO" id="GO:0006508">
    <property type="term" value="P:proteolysis"/>
    <property type="evidence" value="ECO:0007669"/>
    <property type="project" value="UniProtKB-KW"/>
</dbReference>
<proteinExistence type="inferred from homology"/>
<comment type="subcellular location">
    <subcellularLocation>
        <location evidence="8">Secreted</location>
    </subcellularLocation>
</comment>
<dbReference type="Gene3D" id="1.10.390.10">
    <property type="entry name" value="Neutral Protease Domain 2"/>
    <property type="match status" value="1"/>
</dbReference>
<comment type="caution">
    <text evidence="11">The sequence shown here is derived from an EMBL/GenBank/DDBJ whole genome shotgun (WGS) entry which is preliminary data.</text>
</comment>
<comment type="function">
    <text evidence="8">Extracellular zinc metalloprotease.</text>
</comment>
<dbReference type="GO" id="GO:0046872">
    <property type="term" value="F:metal ion binding"/>
    <property type="evidence" value="ECO:0007669"/>
    <property type="project" value="UniProtKB-UniRule"/>
</dbReference>
<evidence type="ECO:0000256" key="5">
    <source>
        <dbReference type="ARBA" id="ARBA00022833"/>
    </source>
</evidence>
<evidence type="ECO:0000313" key="11">
    <source>
        <dbReference type="EMBL" id="ORV54285.1"/>
    </source>
</evidence>
<evidence type="ECO:0000256" key="8">
    <source>
        <dbReference type="RuleBase" id="RU366073"/>
    </source>
</evidence>
<evidence type="ECO:0000259" key="10">
    <source>
        <dbReference type="Pfam" id="PF02868"/>
    </source>
</evidence>
<dbReference type="EC" id="3.4.24.-" evidence="8"/>
<keyword evidence="3" id="KW-0479">Metal-binding</keyword>
<accession>A0A1X1UBT3</accession>
<dbReference type="STRING" id="292462.AWC05_16850"/>
<dbReference type="PANTHER" id="PTHR43579">
    <property type="match status" value="1"/>
</dbReference>
<feature type="active site" description="Proton donor" evidence="7">
    <location>
        <position position="272"/>
    </location>
</feature>
<dbReference type="SUPFAM" id="SSF55486">
    <property type="entry name" value="Metalloproteases ('zincins'), catalytic domain"/>
    <property type="match status" value="1"/>
</dbReference>
<dbReference type="InterPro" id="IPR023612">
    <property type="entry name" value="Peptidase_M4"/>
</dbReference>
<keyword evidence="12" id="KW-1185">Reference proteome</keyword>
<dbReference type="Pfam" id="PF02868">
    <property type="entry name" value="Peptidase_M4_C"/>
    <property type="match status" value="1"/>
</dbReference>
<dbReference type="InterPro" id="IPR013856">
    <property type="entry name" value="Peptidase_M4_domain"/>
</dbReference>
<dbReference type="AlphaFoldDB" id="A0A1X1UBT3"/>
<evidence type="ECO:0000256" key="4">
    <source>
        <dbReference type="ARBA" id="ARBA00022801"/>
    </source>
</evidence>
<dbReference type="InterPro" id="IPR052759">
    <property type="entry name" value="Metalloprotease_M4"/>
</dbReference>
<feature type="active site" evidence="7">
    <location>
        <position position="177"/>
    </location>
</feature>
<evidence type="ECO:0000256" key="7">
    <source>
        <dbReference type="PIRSR" id="PIRSR623612-1"/>
    </source>
</evidence>
<name>A0A1X1UBT3_MYCFL</name>
<evidence type="ECO:0000256" key="3">
    <source>
        <dbReference type="ARBA" id="ARBA00022723"/>
    </source>
</evidence>
<keyword evidence="5 8" id="KW-0862">Zinc</keyword>
<evidence type="ECO:0000256" key="2">
    <source>
        <dbReference type="ARBA" id="ARBA00022670"/>
    </source>
</evidence>
<evidence type="ECO:0000313" key="12">
    <source>
        <dbReference type="Proteomes" id="UP000193010"/>
    </source>
</evidence>
<dbReference type="RefSeq" id="WP_085221343.1">
    <property type="nucleotide sequence ID" value="NZ_AP022576.1"/>
</dbReference>
<dbReference type="GO" id="GO:0005576">
    <property type="term" value="C:extracellular region"/>
    <property type="evidence" value="ECO:0007669"/>
    <property type="project" value="UniProtKB-SubCell"/>
</dbReference>
<keyword evidence="4 8" id="KW-0378">Hydrolase</keyword>
<protein>
    <recommendedName>
        <fullName evidence="8">Neutral metalloproteinase</fullName>
        <ecNumber evidence="8">3.4.24.-</ecNumber>
    </recommendedName>
</protein>
<dbReference type="PRINTS" id="PR00730">
    <property type="entry name" value="THERMOLYSIN"/>
</dbReference>
<dbReference type="Pfam" id="PF01447">
    <property type="entry name" value="Peptidase_M4"/>
    <property type="match status" value="1"/>
</dbReference>
<comment type="similarity">
    <text evidence="1 8">Belongs to the peptidase M4 family.</text>
</comment>
<reference evidence="11 12" key="1">
    <citation type="submission" date="2016-01" db="EMBL/GenBank/DDBJ databases">
        <title>The new phylogeny of the genus Mycobacterium.</title>
        <authorList>
            <person name="Tarcisio F."/>
            <person name="Conor M."/>
            <person name="Antonella G."/>
            <person name="Elisabetta G."/>
            <person name="Giulia F.S."/>
            <person name="Sara T."/>
            <person name="Anna F."/>
            <person name="Clotilde B."/>
            <person name="Roberto B."/>
            <person name="Veronica D.S."/>
            <person name="Fabio R."/>
            <person name="Monica P."/>
            <person name="Olivier J."/>
            <person name="Enrico T."/>
            <person name="Nicola S."/>
        </authorList>
    </citation>
    <scope>NUCLEOTIDE SEQUENCE [LARGE SCALE GENOMIC DNA]</scope>
    <source>
        <strain evidence="11 12">DSM 44852</strain>
    </source>
</reference>
<dbReference type="GO" id="GO:0004222">
    <property type="term" value="F:metalloendopeptidase activity"/>
    <property type="evidence" value="ECO:0007669"/>
    <property type="project" value="UniProtKB-UniRule"/>
</dbReference>